<organism evidence="3 4">
    <name type="scientific">Bacteroides stercorirosoris</name>
    <dbReference type="NCBI Taxonomy" id="871324"/>
    <lineage>
        <taxon>Bacteria</taxon>
        <taxon>Pseudomonadati</taxon>
        <taxon>Bacteroidota</taxon>
        <taxon>Bacteroidia</taxon>
        <taxon>Bacteroidales</taxon>
        <taxon>Bacteroidaceae</taxon>
        <taxon>Bacteroides</taxon>
    </lineage>
</organism>
<evidence type="ECO:0000256" key="1">
    <source>
        <dbReference type="SAM" id="Coils"/>
    </source>
</evidence>
<dbReference type="GeneID" id="92713369"/>
<dbReference type="EMBL" id="FQZN01000021">
    <property type="protein sequence ID" value="SHJ30255.1"/>
    <property type="molecule type" value="Genomic_DNA"/>
</dbReference>
<dbReference type="RefSeq" id="WP_025830968.1">
    <property type="nucleotide sequence ID" value="NZ_FQZN01000021.1"/>
</dbReference>
<accession>A0A1M6I753</accession>
<protein>
    <submittedName>
        <fullName evidence="3">Uncharacterized protein</fullName>
    </submittedName>
</protein>
<sequence length="319" mass="36255">MRLIDIKRSINIAYENFHPKFSSNNTNNTYYIDDIQKVKVAIRELDHIGFLHIKDSNDDLLAQINASITNRFILNGTQNEAYKTLFDKLSYSIVMLHQWINNYVTTEETETTINIKLPQIDNLKDFAAAGNTIKKALSRVIPEVGGEVRVKQFDHGSYWLIIDVGVIEAVLMIGGLVSTAFVILKKVLGVVESFKTIQSLDLDCQIKKITIKELEEKTIKKEALEKAAELNNKYFEKKNQEDSQTDINERIDRLSTSLSELIKLLKAGGEIHPSLIATQETENLYPRFEDKSLPFTPIGLLTTENYNGEINEEQEGDAE</sequence>
<evidence type="ECO:0000313" key="4">
    <source>
        <dbReference type="Proteomes" id="UP000184192"/>
    </source>
</evidence>
<keyword evidence="2" id="KW-0812">Transmembrane</keyword>
<name>A0A1M6I753_9BACE</name>
<evidence type="ECO:0000313" key="3">
    <source>
        <dbReference type="EMBL" id="SHJ30255.1"/>
    </source>
</evidence>
<dbReference type="AlphaFoldDB" id="A0A1M6I753"/>
<proteinExistence type="predicted"/>
<keyword evidence="1" id="KW-0175">Coiled coil</keyword>
<feature type="coiled-coil region" evidence="1">
    <location>
        <begin position="197"/>
        <end position="240"/>
    </location>
</feature>
<keyword evidence="2" id="KW-0472">Membrane</keyword>
<gene>
    <name evidence="3" type="ORF">SAMN05444350_121105</name>
</gene>
<keyword evidence="4" id="KW-1185">Reference proteome</keyword>
<dbReference type="Proteomes" id="UP000184192">
    <property type="component" value="Unassembled WGS sequence"/>
</dbReference>
<evidence type="ECO:0000256" key="2">
    <source>
        <dbReference type="SAM" id="Phobius"/>
    </source>
</evidence>
<keyword evidence="2" id="KW-1133">Transmembrane helix</keyword>
<feature type="transmembrane region" description="Helical" evidence="2">
    <location>
        <begin position="158"/>
        <end position="184"/>
    </location>
</feature>
<reference evidence="4" key="1">
    <citation type="submission" date="2016-11" db="EMBL/GenBank/DDBJ databases">
        <authorList>
            <person name="Varghese N."/>
            <person name="Submissions S."/>
        </authorList>
    </citation>
    <scope>NUCLEOTIDE SEQUENCE [LARGE SCALE GENOMIC DNA]</scope>
    <source>
        <strain evidence="4">DSM 26884</strain>
    </source>
</reference>